<proteinExistence type="predicted"/>
<dbReference type="InterPro" id="IPR001810">
    <property type="entry name" value="F-box_dom"/>
</dbReference>
<evidence type="ECO:0000313" key="4">
    <source>
        <dbReference type="Proteomes" id="UP000094236"/>
    </source>
</evidence>
<feature type="compositionally biased region" description="Basic residues" evidence="1">
    <location>
        <begin position="741"/>
        <end position="751"/>
    </location>
</feature>
<feature type="region of interest" description="Disordered" evidence="1">
    <location>
        <begin position="659"/>
        <end position="683"/>
    </location>
</feature>
<dbReference type="Pfam" id="PF12937">
    <property type="entry name" value="F-box-like"/>
    <property type="match status" value="1"/>
</dbReference>
<keyword evidence="4" id="KW-1185">Reference proteome</keyword>
<reference evidence="4" key="1">
    <citation type="submission" date="2016-05" db="EMBL/GenBank/DDBJ databases">
        <title>Comparative genomics of biotechnologically important yeasts.</title>
        <authorList>
            <consortium name="DOE Joint Genome Institute"/>
            <person name="Riley R."/>
            <person name="Haridas S."/>
            <person name="Wolfe K.H."/>
            <person name="Lopes M.R."/>
            <person name="Hittinger C.T."/>
            <person name="Goker M."/>
            <person name="Salamov A."/>
            <person name="Wisecaver J."/>
            <person name="Long T.M."/>
            <person name="Aerts A.L."/>
            <person name="Barry K."/>
            <person name="Choi C."/>
            <person name="Clum A."/>
            <person name="Coughlan A.Y."/>
            <person name="Deshpande S."/>
            <person name="Douglass A.P."/>
            <person name="Hanson S.J."/>
            <person name="Klenk H.-P."/>
            <person name="Labutti K."/>
            <person name="Lapidus A."/>
            <person name="Lindquist E."/>
            <person name="Lipzen A."/>
            <person name="Meier-Kolthoff J.P."/>
            <person name="Ohm R.A."/>
            <person name="Otillar R.P."/>
            <person name="Pangilinan J."/>
            <person name="Peng Y."/>
            <person name="Rokas A."/>
            <person name="Rosa C.A."/>
            <person name="Scheuner C."/>
            <person name="Sibirny A.A."/>
            <person name="Slot J.C."/>
            <person name="Stielow J.B."/>
            <person name="Sun H."/>
            <person name="Kurtzman C.P."/>
            <person name="Blackwell M."/>
            <person name="Grigoriev I.V."/>
            <person name="Jeffries T.W."/>
        </authorList>
    </citation>
    <scope>NUCLEOTIDE SEQUENCE [LARGE SCALE GENOMIC DNA]</scope>
    <source>
        <strain evidence="4">NRRL Y-2460</strain>
    </source>
</reference>
<dbReference type="OrthoDB" id="2095648at2759"/>
<sequence>MALNNGINNNSVGSGGVHVDRLGNSIGATSGNGIGSWYKSSSSSSSFSNLPPELLINIFSYLDPYTLDILGYVCSNWNSIVNNNELWKETFKKRNGTIQFSSITRSKNWRNEYILREDIIKKWRKGTSFHQNYFIHNSLLTDAATDFQGDKIVLFSKNSGDVNLCSLKTGKNEAVIPATSPSGTTCYDLNKNCIIFGRWDGKVYAKLFSSKSYLTSLTLFEGGNHLNRVTSITSNKFQLSGKPGVVGAISGDEEGELIFWDLKMGNLISKLKVSNVSIVNIESNFKDITIVRDSEGTLYIIHKDLINYEQDTHPIIKTIETKTHLMPDDQTIVPLNQSTSTMVIDFGGKNIILSKVNELIIYSYNESSFNVLKNYKLKNSKDEIFKICIDGNYTKEYDSKIAGNDGCLIGLLLRSGRVLILNCRSQNLNTLTEFDPEIKQGPAVHEELPPICSISINACVVLLGTYNGFSVLHNAITGSLVRVASVRIPKRLLPLEYLIPVTCVSLDTSDNYSTNGIVVVGNVVQYFQFGEQNCYEKYKKACQQSATKKRAKIKGALSDRKFAIDRGIKVELDDLTYENEFLENRKKLISKYNGLQYDEDEELSIALALSESIAGNNKLHNNNENNDFFKEGNNHINNDLTEQEIQALEISKKESLAQLSKKDDANLAGKRRESESNIESIDHDGCLGSGFGNSFGSRTSHTSHPNHTNSNSNSNSNINRDGSCGASSSGNSGDDNDNFKNKWKRFSKKNRVRLDLNQLDDNNNNNNNNNNNSNNDSANANYANYANSANNDNNANSANSSNENNNDKFEDELAEALKRSMFES</sequence>
<dbReference type="Proteomes" id="UP000094236">
    <property type="component" value="Unassembled WGS sequence"/>
</dbReference>
<feature type="domain" description="F-box" evidence="2">
    <location>
        <begin position="44"/>
        <end position="90"/>
    </location>
</feature>
<dbReference type="InterPro" id="IPR036047">
    <property type="entry name" value="F-box-like_dom_sf"/>
</dbReference>
<dbReference type="SUPFAM" id="SSF81383">
    <property type="entry name" value="F-box domain"/>
    <property type="match status" value="1"/>
</dbReference>
<gene>
    <name evidence="3" type="ORF">PACTADRAFT_1233</name>
</gene>
<feature type="region of interest" description="Disordered" evidence="1">
    <location>
        <begin position="696"/>
        <end position="812"/>
    </location>
</feature>
<dbReference type="AlphaFoldDB" id="A0A1E4TY24"/>
<dbReference type="InterPro" id="IPR011047">
    <property type="entry name" value="Quinoprotein_ADH-like_sf"/>
</dbReference>
<dbReference type="EMBL" id="KV454012">
    <property type="protein sequence ID" value="ODV96646.1"/>
    <property type="molecule type" value="Genomic_DNA"/>
</dbReference>
<dbReference type="STRING" id="669874.A0A1E4TY24"/>
<dbReference type="PANTHER" id="PTHR42264">
    <property type="entry name" value="EPHRIN_REC_LIKE DOMAIN-CONTAINING PROTEIN"/>
    <property type="match status" value="1"/>
</dbReference>
<dbReference type="SMART" id="SM00256">
    <property type="entry name" value="FBOX"/>
    <property type="match status" value="1"/>
</dbReference>
<protein>
    <recommendedName>
        <fullName evidence="2">F-box domain-containing protein</fullName>
    </recommendedName>
</protein>
<feature type="compositionally biased region" description="Low complexity" evidence="1">
    <location>
        <begin position="760"/>
        <end position="804"/>
    </location>
</feature>
<dbReference type="Gene3D" id="1.20.1280.50">
    <property type="match status" value="1"/>
</dbReference>
<dbReference type="SUPFAM" id="SSF50998">
    <property type="entry name" value="Quinoprotein alcohol dehydrogenase-like"/>
    <property type="match status" value="1"/>
</dbReference>
<dbReference type="InterPro" id="IPR015943">
    <property type="entry name" value="WD40/YVTN_repeat-like_dom_sf"/>
</dbReference>
<accession>A0A1E4TY24</accession>
<feature type="compositionally biased region" description="Low complexity" evidence="1">
    <location>
        <begin position="697"/>
        <end position="733"/>
    </location>
</feature>
<organism evidence="3 4">
    <name type="scientific">Pachysolen tannophilus NRRL Y-2460</name>
    <dbReference type="NCBI Taxonomy" id="669874"/>
    <lineage>
        <taxon>Eukaryota</taxon>
        <taxon>Fungi</taxon>
        <taxon>Dikarya</taxon>
        <taxon>Ascomycota</taxon>
        <taxon>Saccharomycotina</taxon>
        <taxon>Pichiomycetes</taxon>
        <taxon>Pachysolenaceae</taxon>
        <taxon>Pachysolen</taxon>
    </lineage>
</organism>
<name>A0A1E4TY24_PACTA</name>
<evidence type="ECO:0000259" key="2">
    <source>
        <dbReference type="PROSITE" id="PS50181"/>
    </source>
</evidence>
<dbReference type="PROSITE" id="PS50181">
    <property type="entry name" value="FBOX"/>
    <property type="match status" value="1"/>
</dbReference>
<evidence type="ECO:0000313" key="3">
    <source>
        <dbReference type="EMBL" id="ODV96646.1"/>
    </source>
</evidence>
<dbReference type="Gene3D" id="2.130.10.10">
    <property type="entry name" value="YVTN repeat-like/Quinoprotein amine dehydrogenase"/>
    <property type="match status" value="1"/>
</dbReference>
<evidence type="ECO:0000256" key="1">
    <source>
        <dbReference type="SAM" id="MobiDB-lite"/>
    </source>
</evidence>